<proteinExistence type="predicted"/>
<dbReference type="EMBL" id="LAZR01049506">
    <property type="protein sequence ID" value="KKK89489.1"/>
    <property type="molecule type" value="Genomic_DNA"/>
</dbReference>
<sequence>MNSEPSHSKHQRRRGATLVLAAFFLVVMLGMVAFAVDIGHLVIRDPEAKKYTDPRFDGFLYFYDFGLDVLTWKLGGHIDDHRDKVSSKPRRGFFEIALGSLSIEGNISKPITNDPWLLAQSIHEARRFYEIQPHSVHISFQLRSRRRPVRDRVPPLAIMQCLFALVGDPVRSRNGSVQISRLVTDEIISDAPSMMFSDISRRHSSDYHDNELVRPDGATGRFVQQFR</sequence>
<name>A0A0F9BFS5_9ZZZZ</name>
<comment type="caution">
    <text evidence="1">The sequence shown here is derived from an EMBL/GenBank/DDBJ whole genome shotgun (WGS) entry which is preliminary data.</text>
</comment>
<reference evidence="1" key="1">
    <citation type="journal article" date="2015" name="Nature">
        <title>Complex archaea that bridge the gap between prokaryotes and eukaryotes.</title>
        <authorList>
            <person name="Spang A."/>
            <person name="Saw J.H."/>
            <person name="Jorgensen S.L."/>
            <person name="Zaremba-Niedzwiedzka K."/>
            <person name="Martijn J."/>
            <person name="Lind A.E."/>
            <person name="van Eijk R."/>
            <person name="Schleper C."/>
            <person name="Guy L."/>
            <person name="Ettema T.J."/>
        </authorList>
    </citation>
    <scope>NUCLEOTIDE SEQUENCE</scope>
</reference>
<gene>
    <name evidence="1" type="ORF">LCGC14_2732580</name>
</gene>
<feature type="non-terminal residue" evidence="1">
    <location>
        <position position="227"/>
    </location>
</feature>
<evidence type="ECO:0000313" key="1">
    <source>
        <dbReference type="EMBL" id="KKK89489.1"/>
    </source>
</evidence>
<organism evidence="1">
    <name type="scientific">marine sediment metagenome</name>
    <dbReference type="NCBI Taxonomy" id="412755"/>
    <lineage>
        <taxon>unclassified sequences</taxon>
        <taxon>metagenomes</taxon>
        <taxon>ecological metagenomes</taxon>
    </lineage>
</organism>
<protein>
    <submittedName>
        <fullName evidence="1">Uncharacterized protein</fullName>
    </submittedName>
</protein>
<dbReference type="AlphaFoldDB" id="A0A0F9BFS5"/>
<accession>A0A0F9BFS5</accession>